<evidence type="ECO:0000256" key="1">
    <source>
        <dbReference type="SAM" id="Coils"/>
    </source>
</evidence>
<reference evidence="3" key="1">
    <citation type="submission" date="2023-10" db="EMBL/GenBank/DDBJ databases">
        <title>Chromosome-level genome of the transformable northern wattle, Acacia crassicarpa.</title>
        <authorList>
            <person name="Massaro I."/>
            <person name="Sinha N.R."/>
            <person name="Poethig S."/>
            <person name="Leichty A.R."/>
        </authorList>
    </citation>
    <scope>NUCLEOTIDE SEQUENCE</scope>
    <source>
        <strain evidence="3">Acra3RX</strain>
        <tissue evidence="3">Leaf</tissue>
    </source>
</reference>
<dbReference type="EMBL" id="JAWXYG010000013">
    <property type="protein sequence ID" value="KAK4255309.1"/>
    <property type="molecule type" value="Genomic_DNA"/>
</dbReference>
<feature type="region of interest" description="Disordered" evidence="2">
    <location>
        <begin position="40"/>
        <end position="88"/>
    </location>
</feature>
<sequence>MRQQGQYGDPSSNAYVAAQMHHMADQRMETKANNFEEQLEAFTPERDNPYANSKPEVQRRWEMDGSNTMNSVASCQGGDASRSYFQDQRPDHKMALQNQSKNPRSLAHKEDTDLMYEANNLSPTYEGLEQKFLDDILKLSKEQNDAEDVENARHREKLNAINAQYEEKLAALRFQHASRRNEFLQRESKARQHQYQQTIRDPHPNSGMPPGDSHGYGSAIASVAVGEMQMQRGYAADPFERYGERNRFLGGGARAQEFEPRGSYPGGRVYDTGSRHYN</sequence>
<keyword evidence="1" id="KW-0175">Coiled coil</keyword>
<organism evidence="3 4">
    <name type="scientific">Acacia crassicarpa</name>
    <name type="common">northern wattle</name>
    <dbReference type="NCBI Taxonomy" id="499986"/>
    <lineage>
        <taxon>Eukaryota</taxon>
        <taxon>Viridiplantae</taxon>
        <taxon>Streptophyta</taxon>
        <taxon>Embryophyta</taxon>
        <taxon>Tracheophyta</taxon>
        <taxon>Spermatophyta</taxon>
        <taxon>Magnoliopsida</taxon>
        <taxon>eudicotyledons</taxon>
        <taxon>Gunneridae</taxon>
        <taxon>Pentapetalae</taxon>
        <taxon>rosids</taxon>
        <taxon>fabids</taxon>
        <taxon>Fabales</taxon>
        <taxon>Fabaceae</taxon>
        <taxon>Caesalpinioideae</taxon>
        <taxon>mimosoid clade</taxon>
        <taxon>Acacieae</taxon>
        <taxon>Acacia</taxon>
    </lineage>
</organism>
<name>A0AAE1M824_9FABA</name>
<evidence type="ECO:0000313" key="3">
    <source>
        <dbReference type="EMBL" id="KAK4255309.1"/>
    </source>
</evidence>
<dbReference type="AlphaFoldDB" id="A0AAE1M824"/>
<protein>
    <submittedName>
        <fullName evidence="3">Uncharacterized protein</fullName>
    </submittedName>
</protein>
<dbReference type="Proteomes" id="UP001293593">
    <property type="component" value="Unassembled WGS sequence"/>
</dbReference>
<dbReference type="PANTHER" id="PTHR34210:SF1">
    <property type="entry name" value="OS03G0274700 PROTEIN"/>
    <property type="match status" value="1"/>
</dbReference>
<evidence type="ECO:0000313" key="4">
    <source>
        <dbReference type="Proteomes" id="UP001293593"/>
    </source>
</evidence>
<proteinExistence type="predicted"/>
<evidence type="ECO:0000256" key="2">
    <source>
        <dbReference type="SAM" id="MobiDB-lite"/>
    </source>
</evidence>
<feature type="coiled-coil region" evidence="1">
    <location>
        <begin position="139"/>
        <end position="175"/>
    </location>
</feature>
<accession>A0AAE1M824</accession>
<feature type="region of interest" description="Disordered" evidence="2">
    <location>
        <begin position="252"/>
        <end position="278"/>
    </location>
</feature>
<dbReference type="PANTHER" id="PTHR34210">
    <property type="entry name" value="OS01G0252900 PROTEIN"/>
    <property type="match status" value="1"/>
</dbReference>
<comment type="caution">
    <text evidence="3">The sequence shown here is derived from an EMBL/GenBank/DDBJ whole genome shotgun (WGS) entry which is preliminary data.</text>
</comment>
<keyword evidence="4" id="KW-1185">Reference proteome</keyword>
<gene>
    <name evidence="3" type="ORF">QN277_008323</name>
</gene>
<feature type="compositionally biased region" description="Polar residues" evidence="2">
    <location>
        <begin position="65"/>
        <end position="74"/>
    </location>
</feature>